<dbReference type="SMART" id="SM00156">
    <property type="entry name" value="PP2Ac"/>
    <property type="match status" value="1"/>
</dbReference>
<dbReference type="Gene3D" id="2.120.10.80">
    <property type="entry name" value="Kelch-type beta propeller"/>
    <property type="match status" value="2"/>
</dbReference>
<name>A0ABQ9XQB7_9EUKA</name>
<dbReference type="SUPFAM" id="SSF56300">
    <property type="entry name" value="Metallo-dependent phosphatases"/>
    <property type="match status" value="1"/>
</dbReference>
<dbReference type="EC" id="3.1.3.16" evidence="1"/>
<accession>A0ABQ9XQB7</accession>
<dbReference type="InterPro" id="IPR050341">
    <property type="entry name" value="PP1_catalytic_subunit"/>
</dbReference>
<feature type="region of interest" description="Disordered" evidence="2">
    <location>
        <begin position="912"/>
        <end position="964"/>
    </location>
</feature>
<dbReference type="PANTHER" id="PTHR11668">
    <property type="entry name" value="SERINE/THREONINE PROTEIN PHOSPHATASE"/>
    <property type="match status" value="1"/>
</dbReference>
<feature type="compositionally biased region" description="Low complexity" evidence="2">
    <location>
        <begin position="205"/>
        <end position="215"/>
    </location>
</feature>
<protein>
    <recommendedName>
        <fullName evidence="1">Serine/threonine-protein phosphatase</fullName>
        <ecNumber evidence="1">3.1.3.16</ecNumber>
    </recommendedName>
</protein>
<comment type="caution">
    <text evidence="4">The sequence shown here is derived from an EMBL/GenBank/DDBJ whole genome shotgun (WGS) entry which is preliminary data.</text>
</comment>
<dbReference type="SUPFAM" id="SSF117281">
    <property type="entry name" value="Kelch motif"/>
    <property type="match status" value="1"/>
</dbReference>
<feature type="compositionally biased region" description="Low complexity" evidence="2">
    <location>
        <begin position="951"/>
        <end position="964"/>
    </location>
</feature>
<gene>
    <name evidence="4" type="ORF">BLNAU_11271</name>
</gene>
<feature type="compositionally biased region" description="Basic and acidic residues" evidence="2">
    <location>
        <begin position="936"/>
        <end position="950"/>
    </location>
</feature>
<dbReference type="Pfam" id="PF24681">
    <property type="entry name" value="Kelch_KLHDC2_KLHL20_DRC7"/>
    <property type="match status" value="1"/>
</dbReference>
<evidence type="ECO:0000256" key="2">
    <source>
        <dbReference type="SAM" id="MobiDB-lite"/>
    </source>
</evidence>
<dbReference type="Pfam" id="PF00149">
    <property type="entry name" value="Metallophos"/>
    <property type="match status" value="1"/>
</dbReference>
<dbReference type="Gene3D" id="3.60.21.10">
    <property type="match status" value="1"/>
</dbReference>
<feature type="region of interest" description="Disordered" evidence="2">
    <location>
        <begin position="393"/>
        <end position="421"/>
    </location>
</feature>
<proteinExistence type="inferred from homology"/>
<dbReference type="PANTHER" id="PTHR11668:SF496">
    <property type="entry name" value="SERINE_THREONINE-PROTEIN PHOSPHATASE"/>
    <property type="match status" value="1"/>
</dbReference>
<dbReference type="InterPro" id="IPR004843">
    <property type="entry name" value="Calcineurin-like_PHP"/>
</dbReference>
<sequence length="964" mass="105368">MSLDFSFLNEGGTRVSHSSICVDDMLFYFFGESGKHENREYLKNALRYDLSNDSMNIVELFVDKKPATARASHTTSMVTEDKFICFGGNCHLKLMNDTLVGTLPDPNSSYTQISFETLPTTKTSPPHRRGHAATTLGGTRSVFMVGGNSTQSCLNDSFIFDAGSASWREVGKPSKAGKEGATPPIRTHHAIIPLSPGGDGSLNQSGPLTSSGLSGSNLSGGNPSCVFMFGGQCTKAAPGKSVPPTVYEDAWIFDINSETWHSVPLKTYGQCKGVGKRVGHTLVPVLEQNASCLLWGGGPDVGSMLMCNDGYLIDLRNFGMLPLATTDSSKNPNSYEYSPIVLQSGSVPRRSIAPRMFHSMDMIGDDVYVIFGGYAGHRTCGGVWKATLMGTEMSKREKQRKTGKPSLPTRARGGTAAGANPDIANPNELYHHLPFSSSPFRPSDPNRININTIRMKEEGSTNGMNVVKPNRELFPDAYNRDAPTTGTLPRGNTDMRSLIFDSTPPRAVKQKRKGTPAEMLVDPAIDVASITSFELPGQTSSPSRSTTSSVVSVPADNTLLDVFIDAMMAEGENFSISPQQLLSLTRIVTPLFDQEPSLLTVNPPTKVYGDLHGNFAALLTYFGTFGDPRSHPHMSFLFLGDYVDRGPCSVLVVALLFALKIRYPDRIFLLRGNHEARAMCGEGHGYPTLLDDCTFLFEDSTEPDMQPRAIWTTLVDTFDYLPYAAVIGRTIFAVHGGLSHSLPTLNQIYLLKRGKREEQIEYIPDGVEVPRGAEKKVPASGSFSFRFGINKPPVLTPAQELMWNDASRQDDQEQTWVPNSQRRCGYWFNNVVVDNFCKQNGLKLIVRGHEVCTDGFDYFAKRKLITLFSAPQYCGMDNSGAIMDVRGDGQVSLEMIRSGVVESIHMCGGSVRSQSVPARRGEPPLSLRQASASAEATEKAMDELLKKDRAPTPLRRSSSAPARR</sequence>
<dbReference type="InterPro" id="IPR006186">
    <property type="entry name" value="Ser/Thr-sp_prot-phosphatase"/>
</dbReference>
<feature type="region of interest" description="Disordered" evidence="2">
    <location>
        <begin position="188"/>
        <end position="215"/>
    </location>
</feature>
<feature type="region of interest" description="Disordered" evidence="2">
    <location>
        <begin position="475"/>
        <end position="494"/>
    </location>
</feature>
<keyword evidence="1 4" id="KW-0378">Hydrolase</keyword>
<comment type="similarity">
    <text evidence="1">Belongs to the PPP phosphatase family.</text>
</comment>
<comment type="catalytic activity">
    <reaction evidence="1">
        <text>O-phospho-L-threonyl-[protein] + H2O = L-threonyl-[protein] + phosphate</text>
        <dbReference type="Rhea" id="RHEA:47004"/>
        <dbReference type="Rhea" id="RHEA-COMP:11060"/>
        <dbReference type="Rhea" id="RHEA-COMP:11605"/>
        <dbReference type="ChEBI" id="CHEBI:15377"/>
        <dbReference type="ChEBI" id="CHEBI:30013"/>
        <dbReference type="ChEBI" id="CHEBI:43474"/>
        <dbReference type="ChEBI" id="CHEBI:61977"/>
        <dbReference type="EC" id="3.1.3.16"/>
    </reaction>
</comment>
<reference evidence="4 5" key="1">
    <citation type="journal article" date="2022" name="bioRxiv">
        <title>Genomics of Preaxostyla Flagellates Illuminates Evolutionary Transitions and the Path Towards Mitochondrial Loss.</title>
        <authorList>
            <person name="Novak L.V.F."/>
            <person name="Treitli S.C."/>
            <person name="Pyrih J."/>
            <person name="Halakuc P."/>
            <person name="Pipaliya S.V."/>
            <person name="Vacek V."/>
            <person name="Brzon O."/>
            <person name="Soukal P."/>
            <person name="Eme L."/>
            <person name="Dacks J.B."/>
            <person name="Karnkowska A."/>
            <person name="Elias M."/>
            <person name="Hampl V."/>
        </authorList>
    </citation>
    <scope>NUCLEOTIDE SEQUENCE [LARGE SCALE GENOMIC DNA]</scope>
    <source>
        <strain evidence="4">NAU3</strain>
        <tissue evidence="4">Gut</tissue>
    </source>
</reference>
<dbReference type="Proteomes" id="UP001281761">
    <property type="component" value="Unassembled WGS sequence"/>
</dbReference>
<dbReference type="GO" id="GO:0004722">
    <property type="term" value="F:protein serine/threonine phosphatase activity"/>
    <property type="evidence" value="ECO:0007669"/>
    <property type="project" value="UniProtKB-EC"/>
</dbReference>
<dbReference type="InterPro" id="IPR029052">
    <property type="entry name" value="Metallo-depent_PP-like"/>
</dbReference>
<dbReference type="PROSITE" id="PS00125">
    <property type="entry name" value="SER_THR_PHOSPHATASE"/>
    <property type="match status" value="1"/>
</dbReference>
<dbReference type="PRINTS" id="PR00114">
    <property type="entry name" value="STPHPHTASE"/>
</dbReference>
<keyword evidence="5" id="KW-1185">Reference proteome</keyword>
<evidence type="ECO:0000259" key="3">
    <source>
        <dbReference type="PROSITE" id="PS00125"/>
    </source>
</evidence>
<dbReference type="InterPro" id="IPR015915">
    <property type="entry name" value="Kelch-typ_b-propeller"/>
</dbReference>
<evidence type="ECO:0000256" key="1">
    <source>
        <dbReference type="RuleBase" id="RU004273"/>
    </source>
</evidence>
<feature type="compositionally biased region" description="Low complexity" evidence="2">
    <location>
        <begin position="409"/>
        <end position="419"/>
    </location>
</feature>
<organism evidence="4 5">
    <name type="scientific">Blattamonas nauphoetae</name>
    <dbReference type="NCBI Taxonomy" id="2049346"/>
    <lineage>
        <taxon>Eukaryota</taxon>
        <taxon>Metamonada</taxon>
        <taxon>Preaxostyla</taxon>
        <taxon>Oxymonadida</taxon>
        <taxon>Blattamonas</taxon>
    </lineage>
</organism>
<evidence type="ECO:0000313" key="4">
    <source>
        <dbReference type="EMBL" id="KAK2953714.1"/>
    </source>
</evidence>
<dbReference type="EMBL" id="JARBJD010000087">
    <property type="protein sequence ID" value="KAK2953714.1"/>
    <property type="molecule type" value="Genomic_DNA"/>
</dbReference>
<feature type="domain" description="Serine/threonine specific protein phosphatases" evidence="3">
    <location>
        <begin position="670"/>
        <end position="675"/>
    </location>
</feature>
<evidence type="ECO:0000313" key="5">
    <source>
        <dbReference type="Proteomes" id="UP001281761"/>
    </source>
</evidence>